<evidence type="ECO:0000256" key="6">
    <source>
        <dbReference type="ARBA" id="ARBA00034617"/>
    </source>
</evidence>
<protein>
    <recommendedName>
        <fullName evidence="7">DNA 3'-5' helicase</fullName>
        <ecNumber evidence="7">5.6.2.4</ecNumber>
    </recommendedName>
</protein>
<dbReference type="PROSITE" id="PS51198">
    <property type="entry name" value="UVRD_HELICASE_ATP_BIND"/>
    <property type="match status" value="1"/>
</dbReference>
<dbReference type="PANTHER" id="PTHR11070">
    <property type="entry name" value="UVRD / RECB / PCRA DNA HELICASE FAMILY MEMBER"/>
    <property type="match status" value="1"/>
</dbReference>
<proteinExistence type="predicted"/>
<dbReference type="GO" id="GO:0016887">
    <property type="term" value="F:ATP hydrolysis activity"/>
    <property type="evidence" value="ECO:0007669"/>
    <property type="project" value="RHEA"/>
</dbReference>
<keyword evidence="12" id="KW-1185">Reference proteome</keyword>
<evidence type="ECO:0000256" key="9">
    <source>
        <dbReference type="PROSITE-ProRule" id="PRU00560"/>
    </source>
</evidence>
<dbReference type="GO" id="GO:0003677">
    <property type="term" value="F:DNA binding"/>
    <property type="evidence" value="ECO:0007669"/>
    <property type="project" value="InterPro"/>
</dbReference>
<sequence>MKLFIYDKFWDALLKLNKGTQGKVTEFISKFRDNSKSAAINLEAIKTFKDQSLKTARIDQKYRAIIKEVTPGELYLLIWVDNHDEAMDWAKNKIIDWNDQTQAYQVFSIDENVAPTADSGIDIAADLFMNSYDAEQMFKIGVPEILIPSVLKITDLAGLEKLEEYLPVDVFENLFYLLDGANIDQLITEIQEGLNNKEAIASKNNSRSFIELTDDEILNEALQGSLQKWKYYLHPSQSTFVHGDFKGSIKLSGGAGTGKTVAALHRLKFLSQNKNLDKPILFTTFTKELSENLKALATDLHIVPAAFEINNIDALAFGLAKEYKLILSSDKVFGLGAVKKPQEVWEQTLEELLSPFDADFLQSEFEQVVLPQNIKNQAEYLKASRVGRGKPITKKQRVDAWAVIESFLKNKQGSHLFYKEEIYNLVSSYLKEHEIYPYSHVIVDELQDFSNVELNFIRSLCKESANDLFLVGDPLQNIYNKKINFSKAGINIRGNRSTRLRINYRTTEEIKNLALSIVNDEDYDNFDGETESKKGYLSLFHGSQPEYRTYKSKDDELTEILEDLKTIILNGFHYNDIVIAARTRDSVNDFRNHLHKNNIPYVDKHLLNSKNEGVRLTTFHGLKGLEFKQVYLVDVNERTLPLKPAGFANLPEPEQEQIIKTEKALFYVACSRAVQRVMISGVGTRSSLVKTSVLDNA</sequence>
<evidence type="ECO:0000313" key="12">
    <source>
        <dbReference type="Proteomes" id="UP000185839"/>
    </source>
</evidence>
<dbReference type="EMBL" id="FTOI01000010">
    <property type="protein sequence ID" value="SIS89768.1"/>
    <property type="molecule type" value="Genomic_DNA"/>
</dbReference>
<comment type="catalytic activity">
    <reaction evidence="8">
        <text>ATP + H2O = ADP + phosphate + H(+)</text>
        <dbReference type="Rhea" id="RHEA:13065"/>
        <dbReference type="ChEBI" id="CHEBI:15377"/>
        <dbReference type="ChEBI" id="CHEBI:15378"/>
        <dbReference type="ChEBI" id="CHEBI:30616"/>
        <dbReference type="ChEBI" id="CHEBI:43474"/>
        <dbReference type="ChEBI" id="CHEBI:456216"/>
        <dbReference type="EC" id="5.6.2.4"/>
    </reaction>
</comment>
<feature type="binding site" evidence="9">
    <location>
        <begin position="253"/>
        <end position="260"/>
    </location>
    <ligand>
        <name>ATP</name>
        <dbReference type="ChEBI" id="CHEBI:30616"/>
    </ligand>
</feature>
<evidence type="ECO:0000256" key="8">
    <source>
        <dbReference type="ARBA" id="ARBA00048988"/>
    </source>
</evidence>
<gene>
    <name evidence="11" type="ORF">SAMN05421789_11054</name>
</gene>
<dbReference type="GO" id="GO:0043138">
    <property type="term" value="F:3'-5' DNA helicase activity"/>
    <property type="evidence" value="ECO:0007669"/>
    <property type="project" value="UniProtKB-EC"/>
</dbReference>
<keyword evidence="2 9" id="KW-0378">Hydrolase</keyword>
<dbReference type="InterPro" id="IPR014017">
    <property type="entry name" value="DNA_helicase_UvrD-like_C"/>
</dbReference>
<organism evidence="11 12">
    <name type="scientific">Kaistella chaponensis</name>
    <dbReference type="NCBI Taxonomy" id="713588"/>
    <lineage>
        <taxon>Bacteria</taxon>
        <taxon>Pseudomonadati</taxon>
        <taxon>Bacteroidota</taxon>
        <taxon>Flavobacteriia</taxon>
        <taxon>Flavobacteriales</taxon>
        <taxon>Weeksellaceae</taxon>
        <taxon>Chryseobacterium group</taxon>
        <taxon>Kaistella</taxon>
    </lineage>
</organism>
<evidence type="ECO:0000256" key="5">
    <source>
        <dbReference type="ARBA" id="ARBA00023235"/>
    </source>
</evidence>
<name>A0A1N7MUT1_9FLAO</name>
<evidence type="ECO:0000313" key="11">
    <source>
        <dbReference type="EMBL" id="SIS89768.1"/>
    </source>
</evidence>
<reference evidence="12" key="1">
    <citation type="submission" date="2017-01" db="EMBL/GenBank/DDBJ databases">
        <authorList>
            <person name="Varghese N."/>
            <person name="Submissions S."/>
        </authorList>
    </citation>
    <scope>NUCLEOTIDE SEQUENCE [LARGE SCALE GENOMIC DNA]</scope>
    <source>
        <strain evidence="12">DSM 23145</strain>
    </source>
</reference>
<dbReference type="Proteomes" id="UP000185839">
    <property type="component" value="Unassembled WGS sequence"/>
</dbReference>
<dbReference type="GO" id="GO:0005829">
    <property type="term" value="C:cytosol"/>
    <property type="evidence" value="ECO:0007669"/>
    <property type="project" value="TreeGrafter"/>
</dbReference>
<dbReference type="EC" id="5.6.2.4" evidence="7"/>
<keyword evidence="1 9" id="KW-0547">Nucleotide-binding</keyword>
<evidence type="ECO:0000256" key="4">
    <source>
        <dbReference type="ARBA" id="ARBA00022840"/>
    </source>
</evidence>
<dbReference type="Gene3D" id="3.40.50.300">
    <property type="entry name" value="P-loop containing nucleotide triphosphate hydrolases"/>
    <property type="match status" value="2"/>
</dbReference>
<dbReference type="InterPro" id="IPR014016">
    <property type="entry name" value="UvrD-like_ATP-bd"/>
</dbReference>
<dbReference type="GO" id="GO:0005524">
    <property type="term" value="F:ATP binding"/>
    <property type="evidence" value="ECO:0007669"/>
    <property type="project" value="UniProtKB-UniRule"/>
</dbReference>
<accession>A0A1N7MUT1</accession>
<dbReference type="OrthoDB" id="9809039at2"/>
<dbReference type="GO" id="GO:0000725">
    <property type="term" value="P:recombinational repair"/>
    <property type="evidence" value="ECO:0007669"/>
    <property type="project" value="TreeGrafter"/>
</dbReference>
<comment type="catalytic activity">
    <reaction evidence="6">
        <text>Couples ATP hydrolysis with the unwinding of duplex DNA by translocating in the 3'-5' direction.</text>
        <dbReference type="EC" id="5.6.2.4"/>
    </reaction>
</comment>
<keyword evidence="3 9" id="KW-0347">Helicase</keyword>
<evidence type="ECO:0000256" key="2">
    <source>
        <dbReference type="ARBA" id="ARBA00022801"/>
    </source>
</evidence>
<dbReference type="InterPro" id="IPR027417">
    <property type="entry name" value="P-loop_NTPase"/>
</dbReference>
<dbReference type="Pfam" id="PF00580">
    <property type="entry name" value="UvrD-helicase"/>
    <property type="match status" value="1"/>
</dbReference>
<dbReference type="AlphaFoldDB" id="A0A1N7MUT1"/>
<dbReference type="STRING" id="713588.SAMN05421789_11054"/>
<dbReference type="SUPFAM" id="SSF52540">
    <property type="entry name" value="P-loop containing nucleoside triphosphate hydrolases"/>
    <property type="match status" value="1"/>
</dbReference>
<dbReference type="RefSeq" id="WP_076387509.1">
    <property type="nucleotide sequence ID" value="NZ_FTOI01000010.1"/>
</dbReference>
<evidence type="ECO:0000256" key="3">
    <source>
        <dbReference type="ARBA" id="ARBA00022806"/>
    </source>
</evidence>
<evidence type="ECO:0000259" key="10">
    <source>
        <dbReference type="PROSITE" id="PS51198"/>
    </source>
</evidence>
<dbReference type="Pfam" id="PF13361">
    <property type="entry name" value="UvrD_C"/>
    <property type="match status" value="2"/>
</dbReference>
<feature type="domain" description="UvrD-like helicase ATP-binding" evidence="10">
    <location>
        <begin position="232"/>
        <end position="507"/>
    </location>
</feature>
<dbReference type="PANTHER" id="PTHR11070:SF45">
    <property type="entry name" value="DNA 3'-5' HELICASE"/>
    <property type="match status" value="1"/>
</dbReference>
<keyword evidence="4 9" id="KW-0067">ATP-binding</keyword>
<dbReference type="InterPro" id="IPR000212">
    <property type="entry name" value="DNA_helicase_UvrD/REP"/>
</dbReference>
<evidence type="ECO:0000256" key="1">
    <source>
        <dbReference type="ARBA" id="ARBA00022741"/>
    </source>
</evidence>
<keyword evidence="5" id="KW-0413">Isomerase</keyword>
<evidence type="ECO:0000256" key="7">
    <source>
        <dbReference type="ARBA" id="ARBA00034808"/>
    </source>
</evidence>